<keyword evidence="2" id="KW-1133">Transmembrane helix</keyword>
<keyword evidence="3" id="KW-1185">Reference proteome</keyword>
<feature type="transmembrane region" description="Helical" evidence="2">
    <location>
        <begin position="26"/>
        <end position="47"/>
    </location>
</feature>
<organism evidence="3 4">
    <name type="scientific">Setaria digitata</name>
    <dbReference type="NCBI Taxonomy" id="48799"/>
    <lineage>
        <taxon>Eukaryota</taxon>
        <taxon>Metazoa</taxon>
        <taxon>Ecdysozoa</taxon>
        <taxon>Nematoda</taxon>
        <taxon>Chromadorea</taxon>
        <taxon>Rhabditida</taxon>
        <taxon>Spirurina</taxon>
        <taxon>Spiruromorpha</taxon>
        <taxon>Filarioidea</taxon>
        <taxon>Setariidae</taxon>
        <taxon>Setaria</taxon>
    </lineage>
</organism>
<feature type="region of interest" description="Disordered" evidence="1">
    <location>
        <begin position="349"/>
        <end position="383"/>
    </location>
</feature>
<evidence type="ECO:0000313" key="4">
    <source>
        <dbReference type="WBParaSite" id="sdigi.contig256.g6754.t1"/>
    </source>
</evidence>
<name>A0A915PRI1_9BILA</name>
<evidence type="ECO:0000256" key="2">
    <source>
        <dbReference type="SAM" id="Phobius"/>
    </source>
</evidence>
<evidence type="ECO:0000313" key="3">
    <source>
        <dbReference type="Proteomes" id="UP000887581"/>
    </source>
</evidence>
<dbReference type="InterPro" id="IPR036236">
    <property type="entry name" value="Znf_C2H2_sf"/>
</dbReference>
<keyword evidence="2" id="KW-0472">Membrane</keyword>
<accession>A0A915PRI1</accession>
<dbReference type="AlphaFoldDB" id="A0A915PRI1"/>
<protein>
    <submittedName>
        <fullName evidence="4">BED-type domain-containing protein</fullName>
    </submittedName>
</protein>
<keyword evidence="2" id="KW-0812">Transmembrane</keyword>
<evidence type="ECO:0000256" key="1">
    <source>
        <dbReference type="SAM" id="MobiDB-lite"/>
    </source>
</evidence>
<dbReference type="SUPFAM" id="SSF57667">
    <property type="entry name" value="beta-beta-alpha zinc fingers"/>
    <property type="match status" value="1"/>
</dbReference>
<reference evidence="4" key="1">
    <citation type="submission" date="2022-11" db="UniProtKB">
        <authorList>
            <consortium name="WormBaseParasite"/>
        </authorList>
    </citation>
    <scope>IDENTIFICATION</scope>
</reference>
<proteinExistence type="predicted"/>
<dbReference type="WBParaSite" id="sdigi.contig256.g6754.t1">
    <property type="protein sequence ID" value="sdigi.contig256.g6754.t1"/>
    <property type="gene ID" value="sdigi.contig256.g6754"/>
</dbReference>
<dbReference type="Proteomes" id="UP000887581">
    <property type="component" value="Unplaced"/>
</dbReference>
<feature type="compositionally biased region" description="Polar residues" evidence="1">
    <location>
        <begin position="349"/>
        <end position="363"/>
    </location>
</feature>
<sequence length="496" mass="55658">MRGKVVCSEGAPALGSIENCKIAVPAVWRCLLPITLLSLAAVVLLSWKIAQRLFSPVLNASSVMNMDMFTDIKDELNGQEQDIAEATATANTLADISTLITQQNKNYSVSRPGGSESNEKRPRRGRVAEHPCWELVQRVDEHNCMICRICSKVVKCLNTRNAMQHFSSCHPQIAVELDQSWQMKLQLKADFNRLSSETSLFRKSHIVSLEEKNQTSDRSMWKRRGRAAEHPSWRYFCRINRKSSNCKLCGVHVAYACSGNLMKHLKSRHLAEFAITQREWEEILKRKKQLCELRLKVSSNVSGSEEQSPSNFLSYEYEDEQDEGLGGDGIEGEEDGKLLELFGNVELFDQSNGNDNDGTVSNETESKLDNFDDQTSTEQHDAAVEPSVAGDAKIMDVSETANRILQSIGFSSHPAKSPSPGLQQQGSWLTQTSFGTKNDAFRRRINFFVNGLAEDLASFPMEKSLLCMRQIRKYMDEKLIGLEGSIQNSEVDTNIT</sequence>